<name>A1BJC7_CHLPD</name>
<dbReference type="Gene3D" id="3.10.129.10">
    <property type="entry name" value="Hotdog Thioesterase"/>
    <property type="match status" value="1"/>
</dbReference>
<dbReference type="GO" id="GO:0047617">
    <property type="term" value="F:fatty acyl-CoA hydrolase activity"/>
    <property type="evidence" value="ECO:0007669"/>
    <property type="project" value="TreeGrafter"/>
</dbReference>
<dbReference type="InterPro" id="IPR029069">
    <property type="entry name" value="HotDog_dom_sf"/>
</dbReference>
<dbReference type="Pfam" id="PF13279">
    <property type="entry name" value="4HBT_2"/>
    <property type="match status" value="1"/>
</dbReference>
<dbReference type="RefSeq" id="WP_011746281.1">
    <property type="nucleotide sequence ID" value="NC_008639.1"/>
</dbReference>
<dbReference type="HOGENOM" id="CLU_101141_7_3_10"/>
<dbReference type="CDD" id="cd00586">
    <property type="entry name" value="4HBT"/>
    <property type="match status" value="1"/>
</dbReference>
<keyword evidence="2" id="KW-0378">Hydrolase</keyword>
<dbReference type="Proteomes" id="UP000008701">
    <property type="component" value="Chromosome"/>
</dbReference>
<dbReference type="PANTHER" id="PTHR31793">
    <property type="entry name" value="4-HYDROXYBENZOYL-COA THIOESTERASE FAMILY MEMBER"/>
    <property type="match status" value="1"/>
</dbReference>
<dbReference type="STRING" id="290317.Cpha266_2516"/>
<dbReference type="AlphaFoldDB" id="A1BJC7"/>
<dbReference type="SUPFAM" id="SSF54637">
    <property type="entry name" value="Thioesterase/thiol ester dehydrase-isomerase"/>
    <property type="match status" value="1"/>
</dbReference>
<dbReference type="PANTHER" id="PTHR31793:SF27">
    <property type="entry name" value="NOVEL THIOESTERASE SUPERFAMILY DOMAIN AND SAPOSIN A-TYPE DOMAIN CONTAINING PROTEIN (0610012H03RIK)"/>
    <property type="match status" value="1"/>
</dbReference>
<evidence type="ECO:0000256" key="1">
    <source>
        <dbReference type="ARBA" id="ARBA00005953"/>
    </source>
</evidence>
<dbReference type="eggNOG" id="COG0824">
    <property type="taxonomic scope" value="Bacteria"/>
</dbReference>
<evidence type="ECO:0000313" key="3">
    <source>
        <dbReference type="EMBL" id="ABL66504.1"/>
    </source>
</evidence>
<sequence>MKRDLYAFTCEMGVRDYECDMQGIVNNSVYQNYLEHVRHEYLKHVGIDFSEYAREGINLVVVRAELDYKYPLVSGDTFLVGVTMRRESMLKFAFYQDIFRLPDYKPVVKAKIIGTALNQRGRPEIPEKLDRLMAFPIER</sequence>
<keyword evidence="4" id="KW-1185">Reference proteome</keyword>
<gene>
    <name evidence="3" type="ordered locus">Cpha266_2516</name>
</gene>
<dbReference type="OrthoDB" id="9799036at2"/>
<dbReference type="KEGG" id="cph:Cpha266_2516"/>
<accession>A1BJC7</accession>
<proteinExistence type="inferred from homology"/>
<protein>
    <submittedName>
        <fullName evidence="3">Thioesterase superfamily protein</fullName>
    </submittedName>
</protein>
<dbReference type="EMBL" id="CP000492">
    <property type="protein sequence ID" value="ABL66504.1"/>
    <property type="molecule type" value="Genomic_DNA"/>
</dbReference>
<dbReference type="InterPro" id="IPR050563">
    <property type="entry name" value="4-hydroxybenzoyl-CoA_TE"/>
</dbReference>
<evidence type="ECO:0000256" key="2">
    <source>
        <dbReference type="ARBA" id="ARBA00022801"/>
    </source>
</evidence>
<organism evidence="3 4">
    <name type="scientific">Chlorobium phaeobacteroides (strain DSM 266 / SMG 266 / 2430)</name>
    <dbReference type="NCBI Taxonomy" id="290317"/>
    <lineage>
        <taxon>Bacteria</taxon>
        <taxon>Pseudomonadati</taxon>
        <taxon>Chlorobiota</taxon>
        <taxon>Chlorobiia</taxon>
        <taxon>Chlorobiales</taxon>
        <taxon>Chlorobiaceae</taxon>
        <taxon>Chlorobium/Pelodictyon group</taxon>
        <taxon>Chlorobium</taxon>
    </lineage>
</organism>
<reference evidence="3 4" key="1">
    <citation type="submission" date="2006-12" db="EMBL/GenBank/DDBJ databases">
        <title>Complete sequence of Chlorobium phaeobacteroides DSM 266.</title>
        <authorList>
            <consortium name="US DOE Joint Genome Institute"/>
            <person name="Copeland A."/>
            <person name="Lucas S."/>
            <person name="Lapidus A."/>
            <person name="Barry K."/>
            <person name="Detter J.C."/>
            <person name="Glavina del Rio T."/>
            <person name="Hammon N."/>
            <person name="Israni S."/>
            <person name="Pitluck S."/>
            <person name="Goltsman E."/>
            <person name="Schmutz J."/>
            <person name="Larimer F."/>
            <person name="Land M."/>
            <person name="Hauser L."/>
            <person name="Mikhailova N."/>
            <person name="Li T."/>
            <person name="Overmann J."/>
            <person name="Bryant D.A."/>
            <person name="Richardson P."/>
        </authorList>
    </citation>
    <scope>NUCLEOTIDE SEQUENCE [LARGE SCALE GENOMIC DNA]</scope>
    <source>
        <strain evidence="3 4">DSM 266</strain>
    </source>
</reference>
<comment type="similarity">
    <text evidence="1">Belongs to the 4-hydroxybenzoyl-CoA thioesterase family.</text>
</comment>
<evidence type="ECO:0000313" key="4">
    <source>
        <dbReference type="Proteomes" id="UP000008701"/>
    </source>
</evidence>